<gene>
    <name evidence="5" type="ORF">CEW83_19935</name>
</gene>
<evidence type="ECO:0000313" key="5">
    <source>
        <dbReference type="EMBL" id="AWI77218.1"/>
    </source>
</evidence>
<dbReference type="SUPFAM" id="SSF53335">
    <property type="entry name" value="S-adenosyl-L-methionine-dependent methyltransferases"/>
    <property type="match status" value="1"/>
</dbReference>
<name>A0A2U8GUS1_9RHOO</name>
<dbReference type="CDD" id="cd02440">
    <property type="entry name" value="AdoMet_MTases"/>
    <property type="match status" value="1"/>
</dbReference>
<dbReference type="InterPro" id="IPR029063">
    <property type="entry name" value="SAM-dependent_MTases_sf"/>
</dbReference>
<dbReference type="InterPro" id="IPR013216">
    <property type="entry name" value="Methyltransf_11"/>
</dbReference>
<keyword evidence="3" id="KW-0949">S-adenosyl-L-methionine</keyword>
<dbReference type="RefSeq" id="WP_108950917.1">
    <property type="nucleotide sequence ID" value="NZ_CP022187.1"/>
</dbReference>
<dbReference type="KEGG" id="acom:CEW83_19935"/>
<evidence type="ECO:0000256" key="1">
    <source>
        <dbReference type="ARBA" id="ARBA00022603"/>
    </source>
</evidence>
<dbReference type="AlphaFoldDB" id="A0A2U8GUS1"/>
<organism evidence="5 6">
    <name type="scientific">Parazoarcus communis</name>
    <dbReference type="NCBI Taxonomy" id="41977"/>
    <lineage>
        <taxon>Bacteria</taxon>
        <taxon>Pseudomonadati</taxon>
        <taxon>Pseudomonadota</taxon>
        <taxon>Betaproteobacteria</taxon>
        <taxon>Rhodocyclales</taxon>
        <taxon>Zoogloeaceae</taxon>
        <taxon>Parazoarcus</taxon>
    </lineage>
</organism>
<feature type="domain" description="Methyltransferase type 11" evidence="4">
    <location>
        <begin position="68"/>
        <end position="169"/>
    </location>
</feature>
<dbReference type="Pfam" id="PF08241">
    <property type="entry name" value="Methyltransf_11"/>
    <property type="match status" value="1"/>
</dbReference>
<sequence>MNENWIVKQTLSGVSQFDQSMVNSYPDSNEYLQNARAYLNTVGEVCNYVDASKKLDWAALLPQGAEVLDLGCGGGWLTAMLSRVDSVKTVYALDSSQHFLHKLLPEVMTLMEGNAEKVVTLEALFQPLLFEESYLDAVVASSALHHADNLESVLKGIRRALKPGGLLVILNETPRTGLRFLVSVFVASLRILRNLATRRYMPVSPSISSSGYLYDPDLGDRDYPSWYWLEALKRAGFAVEAVMDTGMSTVKGSKGRPLIHFVCRAV</sequence>
<evidence type="ECO:0000256" key="2">
    <source>
        <dbReference type="ARBA" id="ARBA00022679"/>
    </source>
</evidence>
<dbReference type="EMBL" id="CP022187">
    <property type="protein sequence ID" value="AWI77218.1"/>
    <property type="molecule type" value="Genomic_DNA"/>
</dbReference>
<dbReference type="GO" id="GO:0032259">
    <property type="term" value="P:methylation"/>
    <property type="evidence" value="ECO:0007669"/>
    <property type="project" value="UniProtKB-KW"/>
</dbReference>
<evidence type="ECO:0000256" key="3">
    <source>
        <dbReference type="ARBA" id="ARBA00022691"/>
    </source>
</evidence>
<keyword evidence="1" id="KW-0489">Methyltransferase</keyword>
<reference evidence="5 6" key="1">
    <citation type="submission" date="2017-06" db="EMBL/GenBank/DDBJ databases">
        <title>Azoarcus.</title>
        <authorList>
            <person name="Woo J.-H."/>
            <person name="Kim H.-S."/>
        </authorList>
    </citation>
    <scope>NUCLEOTIDE SEQUENCE [LARGE SCALE GENOMIC DNA]</scope>
    <source>
        <strain evidence="5 6">TSPY31</strain>
    </source>
</reference>
<accession>A0A2U8GUS1</accession>
<keyword evidence="2" id="KW-0808">Transferase</keyword>
<evidence type="ECO:0000259" key="4">
    <source>
        <dbReference type="Pfam" id="PF08241"/>
    </source>
</evidence>
<keyword evidence="6" id="KW-1185">Reference proteome</keyword>
<dbReference type="PANTHER" id="PTHR43464:SF19">
    <property type="entry name" value="UBIQUINONE BIOSYNTHESIS O-METHYLTRANSFERASE, MITOCHONDRIAL"/>
    <property type="match status" value="1"/>
</dbReference>
<proteinExistence type="predicted"/>
<dbReference type="GO" id="GO:0008757">
    <property type="term" value="F:S-adenosylmethionine-dependent methyltransferase activity"/>
    <property type="evidence" value="ECO:0007669"/>
    <property type="project" value="InterPro"/>
</dbReference>
<protein>
    <recommendedName>
        <fullName evidence="4">Methyltransferase type 11 domain-containing protein</fullName>
    </recommendedName>
</protein>
<evidence type="ECO:0000313" key="6">
    <source>
        <dbReference type="Proteomes" id="UP000244930"/>
    </source>
</evidence>
<dbReference type="Proteomes" id="UP000244930">
    <property type="component" value="Chromosome"/>
</dbReference>
<dbReference type="Gene3D" id="3.40.50.150">
    <property type="entry name" value="Vaccinia Virus protein VP39"/>
    <property type="match status" value="1"/>
</dbReference>
<dbReference type="PANTHER" id="PTHR43464">
    <property type="entry name" value="METHYLTRANSFERASE"/>
    <property type="match status" value="1"/>
</dbReference>